<feature type="transmembrane region" description="Helical" evidence="1">
    <location>
        <begin position="12"/>
        <end position="34"/>
    </location>
</feature>
<evidence type="ECO:0000256" key="1">
    <source>
        <dbReference type="SAM" id="Phobius"/>
    </source>
</evidence>
<protein>
    <recommendedName>
        <fullName evidence="2">Uncharacterized protein YyaB-like PH domain-containing protein</fullName>
    </recommendedName>
</protein>
<dbReference type="Pfam" id="PF06713">
    <property type="entry name" value="bPH_4"/>
    <property type="match status" value="1"/>
</dbReference>
<keyword evidence="1" id="KW-0472">Membrane</keyword>
<name>A0ABS2PA55_9BACL</name>
<reference evidence="3 4" key="1">
    <citation type="submission" date="2021-01" db="EMBL/GenBank/DDBJ databases">
        <title>Genomic Encyclopedia of Type Strains, Phase IV (KMG-IV): sequencing the most valuable type-strain genomes for metagenomic binning, comparative biology and taxonomic classification.</title>
        <authorList>
            <person name="Goeker M."/>
        </authorList>
    </citation>
    <scope>NUCLEOTIDE SEQUENCE [LARGE SCALE GENOMIC DNA]</scope>
    <source>
        <strain evidence="3 4">DSM 25540</strain>
    </source>
</reference>
<feature type="transmembrane region" description="Helical" evidence="1">
    <location>
        <begin position="40"/>
        <end position="64"/>
    </location>
</feature>
<evidence type="ECO:0000313" key="4">
    <source>
        <dbReference type="Proteomes" id="UP000741863"/>
    </source>
</evidence>
<dbReference type="EMBL" id="JAFBEC010000003">
    <property type="protein sequence ID" value="MBM7632302.1"/>
    <property type="molecule type" value="Genomic_DNA"/>
</dbReference>
<comment type="caution">
    <text evidence="3">The sequence shown here is derived from an EMBL/GenBank/DDBJ whole genome shotgun (WGS) entry which is preliminary data.</text>
</comment>
<keyword evidence="4" id="KW-1185">Reference proteome</keyword>
<dbReference type="Proteomes" id="UP000741863">
    <property type="component" value="Unassembled WGS sequence"/>
</dbReference>
<dbReference type="RefSeq" id="WP_204696442.1">
    <property type="nucleotide sequence ID" value="NZ_JAFBEC010000003.1"/>
</dbReference>
<sequence>MTFQSRIDKRFVSFIILVMLSVVCFAGGTLLFSATTIWEWLPFIFLVVVVALCFWMLVTVKYVITAQQLNVQAGPITSTIPYEKITRIERFRGMGYTSGGYKLHLAGDGFEIYYSNGWFGSVRISPQQDEQFLKEIRRHLSNGLIDL</sequence>
<organism evidence="3 4">
    <name type="scientific">Geomicrobium sediminis</name>
    <dbReference type="NCBI Taxonomy" id="1347788"/>
    <lineage>
        <taxon>Bacteria</taxon>
        <taxon>Bacillati</taxon>
        <taxon>Bacillota</taxon>
        <taxon>Bacilli</taxon>
        <taxon>Bacillales</taxon>
        <taxon>Geomicrobium</taxon>
    </lineage>
</organism>
<keyword evidence="1" id="KW-0812">Transmembrane</keyword>
<dbReference type="InterPro" id="IPR009589">
    <property type="entry name" value="PH_YyaB-like"/>
</dbReference>
<proteinExistence type="predicted"/>
<evidence type="ECO:0000259" key="2">
    <source>
        <dbReference type="Pfam" id="PF06713"/>
    </source>
</evidence>
<accession>A0ABS2PA55</accession>
<gene>
    <name evidence="3" type="ORF">JOD17_001395</name>
</gene>
<evidence type="ECO:0000313" key="3">
    <source>
        <dbReference type="EMBL" id="MBM7632302.1"/>
    </source>
</evidence>
<feature type="domain" description="Uncharacterized protein YyaB-like PH" evidence="2">
    <location>
        <begin position="61"/>
        <end position="138"/>
    </location>
</feature>
<keyword evidence="1" id="KW-1133">Transmembrane helix</keyword>